<keyword evidence="8 11" id="KW-1133">Transmembrane helix</keyword>
<feature type="transmembrane region" description="Helical" evidence="11">
    <location>
        <begin position="147"/>
        <end position="165"/>
    </location>
</feature>
<feature type="transmembrane region" description="Helical" evidence="11">
    <location>
        <begin position="185"/>
        <end position="204"/>
    </location>
</feature>
<comment type="subcellular location">
    <subcellularLocation>
        <location evidence="1">Endoplasmic reticulum membrane</location>
        <topology evidence="1">Multi-pass membrane protein</topology>
    </subcellularLocation>
</comment>
<evidence type="ECO:0000256" key="1">
    <source>
        <dbReference type="ARBA" id="ARBA00004477"/>
    </source>
</evidence>
<keyword evidence="10" id="KW-0675">Receptor</keyword>
<evidence type="ECO:0000256" key="8">
    <source>
        <dbReference type="ARBA" id="ARBA00022989"/>
    </source>
</evidence>
<protein>
    <submittedName>
        <fullName evidence="12">Uncharacterized protein</fullName>
    </submittedName>
</protein>
<dbReference type="Proteomes" id="UP001189429">
    <property type="component" value="Unassembled WGS sequence"/>
</dbReference>
<evidence type="ECO:0000256" key="10">
    <source>
        <dbReference type="ARBA" id="ARBA00023170"/>
    </source>
</evidence>
<feature type="transmembrane region" description="Helical" evidence="11">
    <location>
        <begin position="110"/>
        <end position="127"/>
    </location>
</feature>
<keyword evidence="13" id="KW-1185">Reference proteome</keyword>
<name>A0ABN9S6A1_9DINO</name>
<comment type="similarity">
    <text evidence="2">Belongs to the ERD2 family.</text>
</comment>
<feature type="transmembrane region" description="Helical" evidence="11">
    <location>
        <begin position="22"/>
        <end position="40"/>
    </location>
</feature>
<dbReference type="Pfam" id="PF00810">
    <property type="entry name" value="ER_lumen_recept"/>
    <property type="match status" value="1"/>
</dbReference>
<keyword evidence="5" id="KW-0256">Endoplasmic reticulum</keyword>
<organism evidence="12 13">
    <name type="scientific">Prorocentrum cordatum</name>
    <dbReference type="NCBI Taxonomy" id="2364126"/>
    <lineage>
        <taxon>Eukaryota</taxon>
        <taxon>Sar</taxon>
        <taxon>Alveolata</taxon>
        <taxon>Dinophyceae</taxon>
        <taxon>Prorocentrales</taxon>
        <taxon>Prorocentraceae</taxon>
        <taxon>Prorocentrum</taxon>
    </lineage>
</organism>
<reference evidence="12" key="1">
    <citation type="submission" date="2023-10" db="EMBL/GenBank/DDBJ databases">
        <authorList>
            <person name="Chen Y."/>
            <person name="Shah S."/>
            <person name="Dougan E. K."/>
            <person name="Thang M."/>
            <person name="Chan C."/>
        </authorList>
    </citation>
    <scope>NUCLEOTIDE SEQUENCE [LARGE SCALE GENOMIC DNA]</scope>
</reference>
<evidence type="ECO:0000256" key="4">
    <source>
        <dbReference type="ARBA" id="ARBA00022692"/>
    </source>
</evidence>
<keyword evidence="3" id="KW-0813">Transport</keyword>
<feature type="transmembrane region" description="Helical" evidence="11">
    <location>
        <begin position="248"/>
        <end position="267"/>
    </location>
</feature>
<keyword evidence="7" id="KW-0653">Protein transport</keyword>
<sequence>MPTSVSQALCSLAGGKAPPTDVSVAYGLFGACALTVYHFVANGEFSAVLTMAVMLQCLAISLLCLQTLANGSATGLSARALGMEAASLALRLSSTTWLNGYLPVDASGDLVYQLVDACSLAMVLWLLRQVAVVHRGSYQADADTLPVGHMLLGAFALAALLHADLFVAEAHRGQDMNSRPVFDTLWMAGLFVGVVSVLPQLWLVSKTGGVVQACTSHWIAMMAASRVMSGIFMWHARFDVTCSPWVEGFSHAIWAILAAHLVHLVLLGDFAYCYLKAIATQGLACNLDLRAELDIV</sequence>
<keyword evidence="9 11" id="KW-0472">Membrane</keyword>
<evidence type="ECO:0000256" key="6">
    <source>
        <dbReference type="ARBA" id="ARBA00022892"/>
    </source>
</evidence>
<dbReference type="EMBL" id="CAUYUJ010009446">
    <property type="protein sequence ID" value="CAK0826801.1"/>
    <property type="molecule type" value="Genomic_DNA"/>
</dbReference>
<evidence type="ECO:0000256" key="9">
    <source>
        <dbReference type="ARBA" id="ARBA00023136"/>
    </source>
</evidence>
<keyword evidence="6" id="KW-0931">ER-Golgi transport</keyword>
<evidence type="ECO:0000256" key="5">
    <source>
        <dbReference type="ARBA" id="ARBA00022824"/>
    </source>
</evidence>
<proteinExistence type="inferred from homology"/>
<evidence type="ECO:0000256" key="7">
    <source>
        <dbReference type="ARBA" id="ARBA00022927"/>
    </source>
</evidence>
<dbReference type="InterPro" id="IPR000133">
    <property type="entry name" value="ER_ret_rcpt"/>
</dbReference>
<accession>A0ABN9S6A1</accession>
<feature type="transmembrane region" description="Helical" evidence="11">
    <location>
        <begin position="47"/>
        <end position="69"/>
    </location>
</feature>
<evidence type="ECO:0000256" key="11">
    <source>
        <dbReference type="SAM" id="Phobius"/>
    </source>
</evidence>
<evidence type="ECO:0000313" key="13">
    <source>
        <dbReference type="Proteomes" id="UP001189429"/>
    </source>
</evidence>
<dbReference type="PANTHER" id="PTHR10585">
    <property type="entry name" value="ER LUMEN PROTEIN RETAINING RECEPTOR"/>
    <property type="match status" value="1"/>
</dbReference>
<gene>
    <name evidence="12" type="ORF">PCOR1329_LOCUS26503</name>
</gene>
<comment type="caution">
    <text evidence="12">The sequence shown here is derived from an EMBL/GenBank/DDBJ whole genome shotgun (WGS) entry which is preliminary data.</text>
</comment>
<keyword evidence="4 11" id="KW-0812">Transmembrane</keyword>
<feature type="transmembrane region" description="Helical" evidence="11">
    <location>
        <begin position="216"/>
        <end position="236"/>
    </location>
</feature>
<evidence type="ECO:0000313" key="12">
    <source>
        <dbReference type="EMBL" id="CAK0826801.1"/>
    </source>
</evidence>
<evidence type="ECO:0000256" key="2">
    <source>
        <dbReference type="ARBA" id="ARBA00010120"/>
    </source>
</evidence>
<evidence type="ECO:0000256" key="3">
    <source>
        <dbReference type="ARBA" id="ARBA00022448"/>
    </source>
</evidence>